<dbReference type="Proteomes" id="UP001322664">
    <property type="component" value="Chromosome"/>
</dbReference>
<accession>A0ABZ0RXR5</accession>
<sequence>MEDKKVMITLTIICMFGITGTLYTAILDGRFNWSPFVLALSSGFFLWYVNDTRKKVNERKNSHE</sequence>
<reference evidence="2 3" key="1">
    <citation type="submission" date="2023-09" db="EMBL/GenBank/DDBJ databases">
        <authorList>
            <person name="Page C.A."/>
            <person name="Perez-Diaz I.M."/>
        </authorList>
    </citation>
    <scope>NUCLEOTIDE SEQUENCE [LARGE SCALE GENOMIC DNA]</scope>
    <source>
        <strain evidence="2 3">Ll15</strain>
    </source>
</reference>
<protein>
    <submittedName>
        <fullName evidence="2">Uncharacterized protein</fullName>
    </submittedName>
</protein>
<feature type="transmembrane region" description="Helical" evidence="1">
    <location>
        <begin position="33"/>
        <end position="50"/>
    </location>
</feature>
<organism evidence="2 3">
    <name type="scientific">Lysinibacillus louembei</name>
    <dbReference type="NCBI Taxonomy" id="1470088"/>
    <lineage>
        <taxon>Bacteria</taxon>
        <taxon>Bacillati</taxon>
        <taxon>Bacillota</taxon>
        <taxon>Bacilli</taxon>
        <taxon>Bacillales</taxon>
        <taxon>Bacillaceae</taxon>
        <taxon>Lysinibacillus</taxon>
    </lineage>
</organism>
<proteinExistence type="predicted"/>
<keyword evidence="1" id="KW-0472">Membrane</keyword>
<dbReference type="RefSeq" id="WP_319837589.1">
    <property type="nucleotide sequence ID" value="NZ_CP137624.1"/>
</dbReference>
<keyword evidence="1" id="KW-0812">Transmembrane</keyword>
<feature type="transmembrane region" description="Helical" evidence="1">
    <location>
        <begin position="7"/>
        <end position="27"/>
    </location>
</feature>
<keyword evidence="3" id="KW-1185">Reference proteome</keyword>
<keyword evidence="1" id="KW-1133">Transmembrane helix</keyword>
<gene>
    <name evidence="2" type="ORF">R6U77_04430</name>
</gene>
<dbReference type="EMBL" id="CP137624">
    <property type="protein sequence ID" value="WPK12945.1"/>
    <property type="molecule type" value="Genomic_DNA"/>
</dbReference>
<name>A0ABZ0RXR5_9BACI</name>
<evidence type="ECO:0000313" key="2">
    <source>
        <dbReference type="EMBL" id="WPK12945.1"/>
    </source>
</evidence>
<evidence type="ECO:0000256" key="1">
    <source>
        <dbReference type="SAM" id="Phobius"/>
    </source>
</evidence>
<evidence type="ECO:0000313" key="3">
    <source>
        <dbReference type="Proteomes" id="UP001322664"/>
    </source>
</evidence>